<dbReference type="Proteomes" id="UP001519460">
    <property type="component" value="Unassembled WGS sequence"/>
</dbReference>
<dbReference type="EMBL" id="JACVVK020000829">
    <property type="protein sequence ID" value="KAK7442690.1"/>
    <property type="molecule type" value="Genomic_DNA"/>
</dbReference>
<accession>A0ABD0IZV9</accession>
<evidence type="ECO:0008006" key="3">
    <source>
        <dbReference type="Google" id="ProtNLM"/>
    </source>
</evidence>
<sequence length="404" mass="46637">CRYCQGLLEKITVLSMTVILRQFSGTTKQTRTKGPKIEEFLAKMNALMNSGGGALVIHIEDPLYLGQFDELVGEKLVELIADDTLFSENFERFFEDRLHIIYRVTARQRPFLSTLHFNTTLSIGRGLCDPTHHQMRRFLSFSDDPEPPVVIPTVVIPTDRFWKFEKDRELTEIDGRFFLKSLHILAKSVKGFLEHKFQSTNKDTRFSEYIWSDLSLPLQISALSKVREGGSVFFGIKEIKDETDPKTGKRTINTRKYLCEGTVLDDILQENLSEVREGESVTGKRYTISTQKYLCEGTVLDYIQQQNLRRAIQEKVRKEMLWVGLSKPDHPVGIKFHPVKNDEPDLVVVEVFVRYFHGVVFYDREGPEAYTVAADGHDIHRISLEQWLENHKSSFVPQEPVFTQ</sequence>
<protein>
    <recommendedName>
        <fullName evidence="3">Schlafen AlbA-2 domain-containing protein</fullName>
    </recommendedName>
</protein>
<organism evidence="1 2">
    <name type="scientific">Batillaria attramentaria</name>
    <dbReference type="NCBI Taxonomy" id="370345"/>
    <lineage>
        <taxon>Eukaryota</taxon>
        <taxon>Metazoa</taxon>
        <taxon>Spiralia</taxon>
        <taxon>Lophotrochozoa</taxon>
        <taxon>Mollusca</taxon>
        <taxon>Gastropoda</taxon>
        <taxon>Caenogastropoda</taxon>
        <taxon>Sorbeoconcha</taxon>
        <taxon>Cerithioidea</taxon>
        <taxon>Batillariidae</taxon>
        <taxon>Batillaria</taxon>
    </lineage>
</organism>
<name>A0ABD0IZV9_9CAEN</name>
<reference evidence="1 2" key="1">
    <citation type="journal article" date="2023" name="Sci. Data">
        <title>Genome assembly of the Korean intertidal mud-creeper Batillaria attramentaria.</title>
        <authorList>
            <person name="Patra A.K."/>
            <person name="Ho P.T."/>
            <person name="Jun S."/>
            <person name="Lee S.J."/>
            <person name="Kim Y."/>
            <person name="Won Y.J."/>
        </authorList>
    </citation>
    <scope>NUCLEOTIDE SEQUENCE [LARGE SCALE GENOMIC DNA]</scope>
    <source>
        <strain evidence="1">Wonlab-2016</strain>
    </source>
</reference>
<evidence type="ECO:0000313" key="1">
    <source>
        <dbReference type="EMBL" id="KAK7442690.1"/>
    </source>
</evidence>
<gene>
    <name evidence="1" type="ORF">BaRGS_00040506</name>
</gene>
<feature type="non-terminal residue" evidence="1">
    <location>
        <position position="1"/>
    </location>
</feature>
<dbReference type="AlphaFoldDB" id="A0ABD0IZV9"/>
<comment type="caution">
    <text evidence="1">The sequence shown here is derived from an EMBL/GenBank/DDBJ whole genome shotgun (WGS) entry which is preliminary data.</text>
</comment>
<proteinExistence type="predicted"/>
<evidence type="ECO:0000313" key="2">
    <source>
        <dbReference type="Proteomes" id="UP001519460"/>
    </source>
</evidence>
<keyword evidence="2" id="KW-1185">Reference proteome</keyword>